<reference evidence="1" key="1">
    <citation type="submission" date="2019-11" db="EMBL/GenBank/DDBJ databases">
        <title>Genomic insights into an expanded diversity of filamentous marine cyanobacteria reveals the extraordinary biosynthetic potential of Moorea and Okeania.</title>
        <authorList>
            <person name="Ferreira Leao T."/>
            <person name="Wang M."/>
            <person name="Moss N."/>
            <person name="Da Silva R."/>
            <person name="Sanders J."/>
            <person name="Nurk S."/>
            <person name="Gurevich A."/>
            <person name="Humphrey G."/>
            <person name="Reher R."/>
            <person name="Zhu Q."/>
            <person name="Belda-Ferre P."/>
            <person name="Glukhov E."/>
            <person name="Rex R."/>
            <person name="Dorrestein P.C."/>
            <person name="Knight R."/>
            <person name="Pevzner P."/>
            <person name="Gerwick W.H."/>
            <person name="Gerwick L."/>
        </authorList>
    </citation>
    <scope>NUCLEOTIDE SEQUENCE</scope>
    <source>
        <strain evidence="1">SIO1C4</strain>
    </source>
</reference>
<sequence>MNAPSNWNTYHNPRYSFEFPYPSNWQALPMPENLDGQVFRDPQNPTLEIRGWAKLLETAVSPTTGVNSSSLETQSPTSKGDEIALSQQQNFTTNQGFRGKMQVEIGTQISSMKLTLSQGQVVYNWQGQSQSENFADYYRFFYEIASQYRIPTPEDN</sequence>
<gene>
    <name evidence="1" type="ORF">F6J89_04760</name>
</gene>
<protein>
    <recommendedName>
        <fullName evidence="2">DUF1795 domain-containing protein</fullName>
    </recommendedName>
</protein>
<accession>A0A6B3MZU3</accession>
<proteinExistence type="predicted"/>
<evidence type="ECO:0008006" key="2">
    <source>
        <dbReference type="Google" id="ProtNLM"/>
    </source>
</evidence>
<evidence type="ECO:0000313" key="1">
    <source>
        <dbReference type="EMBL" id="NER26946.1"/>
    </source>
</evidence>
<dbReference type="EMBL" id="JAAHFQ010000059">
    <property type="protein sequence ID" value="NER26946.1"/>
    <property type="molecule type" value="Genomic_DNA"/>
</dbReference>
<comment type="caution">
    <text evidence="1">The sequence shown here is derived from an EMBL/GenBank/DDBJ whole genome shotgun (WGS) entry which is preliminary data.</text>
</comment>
<name>A0A6B3MZU3_9CYAN</name>
<dbReference type="AlphaFoldDB" id="A0A6B3MZU3"/>
<organism evidence="1">
    <name type="scientific">Symploca sp. SIO1C4</name>
    <dbReference type="NCBI Taxonomy" id="2607765"/>
    <lineage>
        <taxon>Bacteria</taxon>
        <taxon>Bacillati</taxon>
        <taxon>Cyanobacteriota</taxon>
        <taxon>Cyanophyceae</taxon>
        <taxon>Coleofasciculales</taxon>
        <taxon>Coleofasciculaceae</taxon>
        <taxon>Symploca</taxon>
    </lineage>
</organism>